<keyword evidence="11" id="KW-0675">Receptor</keyword>
<keyword evidence="16" id="KW-1185">Reference proteome</keyword>
<name>A0A6I9VRB4_BACDO</name>
<evidence type="ECO:0000256" key="6">
    <source>
        <dbReference type="ARBA" id="ARBA00022692"/>
    </source>
</evidence>
<organism evidence="16 17">
    <name type="scientific">Bactrocera dorsalis</name>
    <name type="common">Oriental fruit fly</name>
    <name type="synonym">Dacus dorsalis</name>
    <dbReference type="NCBI Taxonomy" id="27457"/>
    <lineage>
        <taxon>Eukaryota</taxon>
        <taxon>Metazoa</taxon>
        <taxon>Ecdysozoa</taxon>
        <taxon>Arthropoda</taxon>
        <taxon>Hexapoda</taxon>
        <taxon>Insecta</taxon>
        <taxon>Pterygota</taxon>
        <taxon>Neoptera</taxon>
        <taxon>Endopterygota</taxon>
        <taxon>Diptera</taxon>
        <taxon>Brachycera</taxon>
        <taxon>Muscomorpha</taxon>
        <taxon>Tephritoidea</taxon>
        <taxon>Tephritidae</taxon>
        <taxon>Bactrocera</taxon>
        <taxon>Bactrocera</taxon>
    </lineage>
</organism>
<evidence type="ECO:0000256" key="13">
    <source>
        <dbReference type="SAM" id="SignalP"/>
    </source>
</evidence>
<gene>
    <name evidence="17" type="primary">LOC105233195</name>
</gene>
<dbReference type="InterPro" id="IPR056780">
    <property type="entry name" value="Renin_r_C"/>
</dbReference>
<reference evidence="17" key="1">
    <citation type="submission" date="2025-08" db="UniProtKB">
        <authorList>
            <consortium name="RefSeq"/>
        </authorList>
    </citation>
    <scope>IDENTIFICATION</scope>
    <source>
        <tissue evidence="17">Adult</tissue>
    </source>
</reference>
<evidence type="ECO:0000256" key="10">
    <source>
        <dbReference type="ARBA" id="ARBA00023136"/>
    </source>
</evidence>
<evidence type="ECO:0000256" key="3">
    <source>
        <dbReference type="ARBA" id="ARBA00004373"/>
    </source>
</evidence>
<protein>
    <submittedName>
        <fullName evidence="17">ATPase H(+)-transporting accessory protein 2</fullName>
    </submittedName>
</protein>
<evidence type="ECO:0000256" key="11">
    <source>
        <dbReference type="ARBA" id="ARBA00023170"/>
    </source>
</evidence>
<evidence type="ECO:0000256" key="7">
    <source>
        <dbReference type="ARBA" id="ARBA00022729"/>
    </source>
</evidence>
<evidence type="ECO:0000256" key="8">
    <source>
        <dbReference type="ARBA" id="ARBA00022824"/>
    </source>
</evidence>
<evidence type="ECO:0000256" key="5">
    <source>
        <dbReference type="ARBA" id="ARBA00022685"/>
    </source>
</evidence>
<keyword evidence="6 12" id="KW-0812">Transmembrane</keyword>
<keyword evidence="10 12" id="KW-0472">Membrane</keyword>
<dbReference type="PANTHER" id="PTHR13351:SF1">
    <property type="entry name" value="RENIN RECEPTOR"/>
    <property type="match status" value="1"/>
</dbReference>
<evidence type="ECO:0000259" key="15">
    <source>
        <dbReference type="Pfam" id="PF25294"/>
    </source>
</evidence>
<keyword evidence="4" id="KW-1003">Cell membrane</keyword>
<evidence type="ECO:0000313" key="16">
    <source>
        <dbReference type="Proteomes" id="UP001652620"/>
    </source>
</evidence>
<dbReference type="Pfam" id="PF07850">
    <property type="entry name" value="Renin_r"/>
    <property type="match status" value="1"/>
</dbReference>
<keyword evidence="5" id="KW-0165">Cleavage on pair of basic residues</keyword>
<feature type="domain" description="Renin receptor-like C-terminal transmembrane spanning segment" evidence="14">
    <location>
        <begin position="212"/>
        <end position="276"/>
    </location>
</feature>
<sequence>MLRICAFLMFCFLAVNADGSFYVLNAPESISFQRIPTVLPSEQVGDVIKAARGLGVSDTADFPGLVINDPFGLPQKAVVVDVVGLNELPLSEENISYKIDGKSVPASLDDLKLTSNDDASDCDINVSSFKENELINCVLKSDKEFVYAKIDLSNLKDDAEKSKEISALANELVNLQRQIDGDASSQSLLAVIVSHEDDKSSNLSRRRRETIAGSTTNTYNLAAYYDQNYPVIFNIILWFMVALGLSLLAVCYAIADMDPGRDSIIYRMTSTRMKKDN</sequence>
<dbReference type="OrthoDB" id="7866065at2759"/>
<dbReference type="InterPro" id="IPR057318">
    <property type="entry name" value="RENR_N"/>
</dbReference>
<proteinExistence type="predicted"/>
<keyword evidence="9 12" id="KW-1133">Transmembrane helix</keyword>
<keyword evidence="7 13" id="KW-0732">Signal</keyword>
<keyword evidence="8" id="KW-0256">Endoplasmic reticulum</keyword>
<dbReference type="RefSeq" id="XP_011213485.2">
    <property type="nucleotide sequence ID" value="XM_011215183.4"/>
</dbReference>
<evidence type="ECO:0000256" key="1">
    <source>
        <dbReference type="ARBA" id="ARBA00004115"/>
    </source>
</evidence>
<dbReference type="Proteomes" id="UP001652620">
    <property type="component" value="Unplaced"/>
</dbReference>
<dbReference type="PANTHER" id="PTHR13351">
    <property type="entry name" value="RENIN RECEPTOR"/>
    <property type="match status" value="1"/>
</dbReference>
<accession>A0A6I9VRB4</accession>
<evidence type="ECO:0000259" key="14">
    <source>
        <dbReference type="Pfam" id="PF07850"/>
    </source>
</evidence>
<feature type="signal peptide" evidence="13">
    <location>
        <begin position="1"/>
        <end position="17"/>
    </location>
</feature>
<feature type="domain" description="Renin receptor N-terminal" evidence="15">
    <location>
        <begin position="19"/>
        <end position="122"/>
    </location>
</feature>
<feature type="chain" id="PRO_5046528565" evidence="13">
    <location>
        <begin position="18"/>
        <end position="277"/>
    </location>
</feature>
<dbReference type="Pfam" id="PF25294">
    <property type="entry name" value="RENR_N"/>
    <property type="match status" value="1"/>
</dbReference>
<dbReference type="InterPro" id="IPR012493">
    <property type="entry name" value="Renin_rcpt"/>
</dbReference>
<dbReference type="GeneID" id="105233195"/>
<evidence type="ECO:0000313" key="17">
    <source>
        <dbReference type="RefSeq" id="XP_011213485.2"/>
    </source>
</evidence>
<evidence type="ECO:0000256" key="4">
    <source>
        <dbReference type="ARBA" id="ARBA00022475"/>
    </source>
</evidence>
<feature type="transmembrane region" description="Helical" evidence="12">
    <location>
        <begin position="235"/>
        <end position="255"/>
    </location>
</feature>
<comment type="subcellular location">
    <subcellularLocation>
        <location evidence="2">Cell membrane</location>
        <topology evidence="2">Single-pass type I membrane protein</topology>
    </subcellularLocation>
    <subcellularLocation>
        <location evidence="1">Endoplasmic reticulum membrane</location>
        <topology evidence="1">Single-pass type I membrane protein</topology>
    </subcellularLocation>
    <subcellularLocation>
        <location evidence="3">Vesicle</location>
    </subcellularLocation>
</comment>
<evidence type="ECO:0000256" key="2">
    <source>
        <dbReference type="ARBA" id="ARBA00004251"/>
    </source>
</evidence>
<evidence type="ECO:0000256" key="9">
    <source>
        <dbReference type="ARBA" id="ARBA00022989"/>
    </source>
</evidence>
<evidence type="ECO:0000256" key="12">
    <source>
        <dbReference type="SAM" id="Phobius"/>
    </source>
</evidence>